<dbReference type="Gene3D" id="3.40.50.300">
    <property type="entry name" value="P-loop containing nucleotide triphosphate hydrolases"/>
    <property type="match status" value="2"/>
</dbReference>
<dbReference type="RefSeq" id="WP_198690191.1">
    <property type="nucleotide sequence ID" value="NZ_CAWPUD010000039.1"/>
</dbReference>
<dbReference type="PANTHER" id="PTHR32182">
    <property type="entry name" value="DNA REPLICATION AND REPAIR PROTEIN RECF"/>
    <property type="match status" value="1"/>
</dbReference>
<dbReference type="InterPro" id="IPR027417">
    <property type="entry name" value="P-loop_NTPase"/>
</dbReference>
<dbReference type="Pfam" id="PF13166">
    <property type="entry name" value="AAA_13"/>
    <property type="match status" value="1"/>
</dbReference>
<dbReference type="SUPFAM" id="SSF52540">
    <property type="entry name" value="P-loop containing nucleoside triphosphate hydrolases"/>
    <property type="match status" value="1"/>
</dbReference>
<dbReference type="EMBL" id="JACOII010000040">
    <property type="protein sequence ID" value="MBI6549420.1"/>
    <property type="molecule type" value="Genomic_DNA"/>
</dbReference>
<comment type="caution">
    <text evidence="3">The sequence shown here is derived from an EMBL/GenBank/DDBJ whole genome shotgun (WGS) entry which is preliminary data.</text>
</comment>
<protein>
    <submittedName>
        <fullName evidence="3">AAA family ATPase</fullName>
    </submittedName>
</protein>
<name>A0ABS0U9K5_9GAMM</name>
<dbReference type="PANTHER" id="PTHR32182:SF22">
    <property type="entry name" value="ATP-DEPENDENT ENDONUCLEASE, OLD FAMILY-RELATED"/>
    <property type="match status" value="1"/>
</dbReference>
<keyword evidence="4" id="KW-1185">Reference proteome</keyword>
<keyword evidence="1" id="KW-0175">Coiled coil</keyword>
<sequence length="732" mass="87174">MEYLKIKNVTSYHETEYQKVDLSKKITLIYGQNGSGKSTIANYFNHSDNDRNRYQECEFNSNKDYNYIVYNRKFIDDNFHERNKQQGIFTLSNENKEIELKINKIEIELKNKNDKYENILAQKNKLSHEAEENDLKYQDEVWEKCKEIRNSLLYELMTGYKKNKKEFFHAIKDHQKCDKINFDDLINEYNTLKNGKENSQDITNIKHPKYNENLENINTLLNESIMASSDSYLSEVISKLGNSDWVRKGMNDYLIGNACPFCQNSTIDEEFKKQLTNVFDNTYREKTHNIKKEKIAYSEKWEVYYSSVKESLDDIDTIPILPKNKKELPLHEMNNIYKENIKIFNDKISNPSNKLKINSLLDKVKIIDGYFTDTNEYINEIKEKVKKYKDSTNKIKDDSLSGMKFLSKELLKLHDNRKISLELQIKKLKLEIDNITKEKEDLSDKINTLRKKVSNIDTTIDIINNKLKYLGILDVEIEKVTESNHYCIARKSNYNKNIYHTLSEGEKTLITFLYFIEMCKGKKENSKNDKDRNLIVIDDPISSLSYNYIYDIASFIKNELFKSNKDNKIIILTHNLFFFHELIKLCPSNNKEFEKEYVVYRLYKKEKSVIEKINKNQIRNEYQMLWQTIKDIKNNKTPEIILPNIMRNILEYYFAFIHNTDVLRETLNKMSEEFGNDAYNGFYRYIARGSHSDPINIIEEFKRIGVDRYLDLFKDIFKNTNHIEHYNKMMED</sequence>
<organism evidence="3 4">
    <name type="scientific">Xenorhabdus lircayensis</name>
    <dbReference type="NCBI Taxonomy" id="2763499"/>
    <lineage>
        <taxon>Bacteria</taxon>
        <taxon>Pseudomonadati</taxon>
        <taxon>Pseudomonadota</taxon>
        <taxon>Gammaproteobacteria</taxon>
        <taxon>Enterobacterales</taxon>
        <taxon>Morganellaceae</taxon>
        <taxon>Xenorhabdus</taxon>
    </lineage>
</organism>
<evidence type="ECO:0000259" key="2">
    <source>
        <dbReference type="Pfam" id="PF13166"/>
    </source>
</evidence>
<proteinExistence type="predicted"/>
<feature type="coiled-coil region" evidence="1">
    <location>
        <begin position="88"/>
        <end position="133"/>
    </location>
</feature>
<dbReference type="Proteomes" id="UP000696184">
    <property type="component" value="Unassembled WGS sequence"/>
</dbReference>
<feature type="domain" description="Protein CR006 P-loop" evidence="2">
    <location>
        <begin position="12"/>
        <end position="718"/>
    </location>
</feature>
<reference evidence="3 4" key="1">
    <citation type="submission" date="2020-08" db="EMBL/GenBank/DDBJ databases">
        <title>Description of Xenorhabdus lircayensis sp. nov., the symbiotic bacterium associated with the entomopathogenic nematode Steirnernema unicornum.</title>
        <authorList>
            <person name="Castaneda-Alvarez C."/>
            <person name="Prodan S."/>
            <person name="Zamorano A."/>
            <person name="San-Blas E."/>
            <person name="Aballay E."/>
        </authorList>
    </citation>
    <scope>NUCLEOTIDE SEQUENCE [LARGE SCALE GENOMIC DNA]</scope>
    <source>
        <strain evidence="3 4">VLS</strain>
    </source>
</reference>
<evidence type="ECO:0000313" key="4">
    <source>
        <dbReference type="Proteomes" id="UP000696184"/>
    </source>
</evidence>
<accession>A0ABS0U9K5</accession>
<gene>
    <name evidence="3" type="ORF">H8A87_11990</name>
</gene>
<evidence type="ECO:0000313" key="3">
    <source>
        <dbReference type="EMBL" id="MBI6549420.1"/>
    </source>
</evidence>
<feature type="coiled-coil region" evidence="1">
    <location>
        <begin position="378"/>
        <end position="459"/>
    </location>
</feature>
<dbReference type="InterPro" id="IPR026866">
    <property type="entry name" value="CR006_AAA"/>
</dbReference>
<evidence type="ECO:0000256" key="1">
    <source>
        <dbReference type="SAM" id="Coils"/>
    </source>
</evidence>